<dbReference type="HOGENOM" id="CLU_1776147_0_0_9"/>
<dbReference type="eggNOG" id="ENOG50347CD">
    <property type="taxonomic scope" value="Bacteria"/>
</dbReference>
<comment type="caution">
    <text evidence="1">The sequence shown here is derived from an EMBL/GenBank/DDBJ whole genome shotgun (WGS) entry which is preliminary data.</text>
</comment>
<proteinExistence type="predicted"/>
<keyword evidence="1" id="KW-0378">Hydrolase</keyword>
<protein>
    <submittedName>
        <fullName evidence="1">Arginase</fullName>
        <ecNumber evidence="1">3.5.3.1</ecNumber>
    </submittedName>
</protein>
<sequence>MSWVKNGLLLAAGGVIGLCVAAALEADDDGAERGSEGLRDVDGIALLGEKLRREAEWAMEECTNDEERAAVYAEIKTSIGALQEKLATRGAEIIAELEAQFAEGRDEADPMNEPPVQTTQVQNIRNALDELAQSMDETLKGLQPVKATV</sequence>
<dbReference type="EC" id="3.5.3.1" evidence="1"/>
<dbReference type="EMBL" id="AFHQ01000027">
    <property type="protein sequence ID" value="EGK60787.1"/>
    <property type="molecule type" value="Genomic_DNA"/>
</dbReference>
<evidence type="ECO:0000313" key="1">
    <source>
        <dbReference type="EMBL" id="EGK60787.1"/>
    </source>
</evidence>
<accession>F5RKW2</accession>
<gene>
    <name evidence="1" type="ORF">HMPREF9081_0897</name>
</gene>
<dbReference type="RefSeq" id="WP_006305781.1">
    <property type="nucleotide sequence ID" value="NZ_GL892076.1"/>
</dbReference>
<reference evidence="1 2" key="1">
    <citation type="submission" date="2011-04" db="EMBL/GenBank/DDBJ databases">
        <authorList>
            <person name="Muzny D."/>
            <person name="Qin X."/>
            <person name="Deng J."/>
            <person name="Jiang H."/>
            <person name="Liu Y."/>
            <person name="Qu J."/>
            <person name="Song X.-Z."/>
            <person name="Zhang L."/>
            <person name="Thornton R."/>
            <person name="Coyle M."/>
            <person name="Francisco L."/>
            <person name="Jackson L."/>
            <person name="Javaid M."/>
            <person name="Korchina V."/>
            <person name="Kovar C."/>
            <person name="Mata R."/>
            <person name="Mathew T."/>
            <person name="Ngo R."/>
            <person name="Nguyen L."/>
            <person name="Nguyen N."/>
            <person name="Okwuonu G."/>
            <person name="Ongeri F."/>
            <person name="Pham C."/>
            <person name="Simmons D."/>
            <person name="Wilczek-Boney K."/>
            <person name="Hale W."/>
            <person name="Jakkamsetti A."/>
            <person name="Pham P."/>
            <person name="Ruth R."/>
            <person name="San Lucas F."/>
            <person name="Warren J."/>
            <person name="Zhang J."/>
            <person name="Zhao Z."/>
            <person name="Zhou C."/>
            <person name="Zhu D."/>
            <person name="Lee S."/>
            <person name="Bess C."/>
            <person name="Blankenburg K."/>
            <person name="Forbes L."/>
            <person name="Fu Q."/>
            <person name="Gubbala S."/>
            <person name="Hirani K."/>
            <person name="Jayaseelan J.C."/>
            <person name="Lara F."/>
            <person name="Munidasa M."/>
            <person name="Palculict T."/>
            <person name="Patil S."/>
            <person name="Pu L.-L."/>
            <person name="Saada N."/>
            <person name="Tang L."/>
            <person name="Weissenberger G."/>
            <person name="Zhu Y."/>
            <person name="Hemphill L."/>
            <person name="Shang Y."/>
            <person name="Youmans B."/>
            <person name="Ayvaz T."/>
            <person name="Ross M."/>
            <person name="Santibanez J."/>
            <person name="Aqrawi P."/>
            <person name="Gross S."/>
            <person name="Joshi V."/>
            <person name="Fowler G."/>
            <person name="Nazareth L."/>
            <person name="Reid J."/>
            <person name="Worley K."/>
            <person name="Petrosino J."/>
            <person name="Highlander S."/>
            <person name="Gibbs R."/>
        </authorList>
    </citation>
    <scope>NUCLEOTIDE SEQUENCE [LARGE SCALE GENOMIC DNA]</scope>
    <source>
        <strain evidence="1 2">DSM 2778</strain>
    </source>
</reference>
<keyword evidence="2" id="KW-1185">Reference proteome</keyword>
<dbReference type="AlphaFoldDB" id="F5RKW2"/>
<organism evidence="1 2">
    <name type="scientific">Centipeda periodontii DSM 2778</name>
    <dbReference type="NCBI Taxonomy" id="888060"/>
    <lineage>
        <taxon>Bacteria</taxon>
        <taxon>Bacillati</taxon>
        <taxon>Bacillota</taxon>
        <taxon>Negativicutes</taxon>
        <taxon>Selenomonadales</taxon>
        <taxon>Selenomonadaceae</taxon>
        <taxon>Centipeda</taxon>
    </lineage>
</organism>
<dbReference type="OrthoDB" id="1667030at2"/>
<name>F5RKW2_9FIRM</name>
<evidence type="ECO:0000313" key="2">
    <source>
        <dbReference type="Proteomes" id="UP000004067"/>
    </source>
</evidence>
<dbReference type="GO" id="GO:0004053">
    <property type="term" value="F:arginase activity"/>
    <property type="evidence" value="ECO:0007669"/>
    <property type="project" value="UniProtKB-EC"/>
</dbReference>
<dbReference type="Proteomes" id="UP000004067">
    <property type="component" value="Unassembled WGS sequence"/>
</dbReference>